<reference evidence="2" key="1">
    <citation type="submission" date="2019-03" db="EMBL/GenBank/DDBJ databases">
        <title>Single cell metagenomics reveals metabolic interactions within the superorganism composed of flagellate Streblomastix strix and complex community of Bacteroidetes bacteria on its surface.</title>
        <authorList>
            <person name="Treitli S.C."/>
            <person name="Kolisko M."/>
            <person name="Husnik F."/>
            <person name="Keeling P."/>
            <person name="Hampl V."/>
        </authorList>
    </citation>
    <scope>NUCLEOTIDE SEQUENCE</scope>
    <source>
        <strain evidence="2">STM</strain>
    </source>
</reference>
<dbReference type="EMBL" id="SNRY01004792">
    <property type="protein sequence ID" value="KAA6316682.1"/>
    <property type="molecule type" value="Genomic_DNA"/>
</dbReference>
<feature type="non-terminal residue" evidence="2">
    <location>
        <position position="1"/>
    </location>
</feature>
<organism evidence="2">
    <name type="scientific">termite gut metagenome</name>
    <dbReference type="NCBI Taxonomy" id="433724"/>
    <lineage>
        <taxon>unclassified sequences</taxon>
        <taxon>metagenomes</taxon>
        <taxon>organismal metagenomes</taxon>
    </lineage>
</organism>
<dbReference type="EMBL" id="SNRY01004776">
    <property type="protein sequence ID" value="KAA6316733.1"/>
    <property type="molecule type" value="Genomic_DNA"/>
</dbReference>
<evidence type="ECO:0000313" key="2">
    <source>
        <dbReference type="EMBL" id="KAA6316733.1"/>
    </source>
</evidence>
<sequence>NYHRWSVCKAAVLRGEKENLPVYRFLKEPLIRKFGEDWYAELELVTRELKMNNLL</sequence>
<dbReference type="AlphaFoldDB" id="A0A5J4Q846"/>
<comment type="caution">
    <text evidence="2">The sequence shown here is derived from an EMBL/GenBank/DDBJ whole genome shotgun (WGS) entry which is preliminary data.</text>
</comment>
<dbReference type="InterPro" id="IPR021458">
    <property type="entry name" value="Rv0495c"/>
</dbReference>
<evidence type="ECO:0008006" key="3">
    <source>
        <dbReference type="Google" id="ProtNLM"/>
    </source>
</evidence>
<accession>A0A5J4Q846</accession>
<evidence type="ECO:0000313" key="1">
    <source>
        <dbReference type="EMBL" id="KAA6316682.1"/>
    </source>
</evidence>
<dbReference type="Pfam" id="PF11307">
    <property type="entry name" value="DUF3109"/>
    <property type="match status" value="1"/>
</dbReference>
<protein>
    <recommendedName>
        <fullName evidence="3">DUF3109 family protein</fullName>
    </recommendedName>
</protein>
<name>A0A5J4Q846_9ZZZZ</name>
<proteinExistence type="predicted"/>
<gene>
    <name evidence="2" type="ORF">EZS27_033002</name>
    <name evidence="1" type="ORF">EZS27_033039</name>
</gene>